<name>A0A9D1GPA9_9BACT</name>
<dbReference type="EMBL" id="DVLC01000051">
    <property type="protein sequence ID" value="HIT46742.1"/>
    <property type="molecule type" value="Genomic_DNA"/>
</dbReference>
<dbReference type="InterPro" id="IPR046947">
    <property type="entry name" value="LytR-like"/>
</dbReference>
<proteinExistence type="predicted"/>
<reference evidence="3" key="1">
    <citation type="submission" date="2020-10" db="EMBL/GenBank/DDBJ databases">
        <authorList>
            <person name="Gilroy R."/>
        </authorList>
    </citation>
    <scope>NUCLEOTIDE SEQUENCE</scope>
    <source>
        <strain evidence="3">ChiHecec2B26-709</strain>
    </source>
</reference>
<feature type="transmembrane region" description="Helical" evidence="1">
    <location>
        <begin position="62"/>
        <end position="87"/>
    </location>
</feature>
<evidence type="ECO:0000313" key="4">
    <source>
        <dbReference type="Proteomes" id="UP000886881"/>
    </source>
</evidence>
<dbReference type="Proteomes" id="UP000886881">
    <property type="component" value="Unassembled WGS sequence"/>
</dbReference>
<accession>A0A9D1GPA9</accession>
<protein>
    <submittedName>
        <fullName evidence="3">LytTR family transcriptional regulator</fullName>
    </submittedName>
</protein>
<evidence type="ECO:0000259" key="2">
    <source>
        <dbReference type="PROSITE" id="PS50930"/>
    </source>
</evidence>
<reference evidence="3" key="2">
    <citation type="journal article" date="2021" name="PeerJ">
        <title>Extensive microbial diversity within the chicken gut microbiome revealed by metagenomics and culture.</title>
        <authorList>
            <person name="Gilroy R."/>
            <person name="Ravi A."/>
            <person name="Getino M."/>
            <person name="Pursley I."/>
            <person name="Horton D.L."/>
            <person name="Alikhan N.F."/>
            <person name="Baker D."/>
            <person name="Gharbi K."/>
            <person name="Hall N."/>
            <person name="Watson M."/>
            <person name="Adriaenssens E.M."/>
            <person name="Foster-Nyarko E."/>
            <person name="Jarju S."/>
            <person name="Secka A."/>
            <person name="Antonio M."/>
            <person name="Oren A."/>
            <person name="Chaudhuri R.R."/>
            <person name="La Ragione R."/>
            <person name="Hildebrand F."/>
            <person name="Pallen M.J."/>
        </authorList>
    </citation>
    <scope>NUCLEOTIDE SEQUENCE</scope>
    <source>
        <strain evidence="3">ChiHecec2B26-709</strain>
    </source>
</reference>
<sequence length="250" mass="29086">MPAFFICFSSIYDPFSIREFYQLGGKSFFFHFLMLSCIILAVLAIMRPILSVLVKVAPFRRWHYLLWCFGEVVVISFFTAMYTALFYGEALPYFMALPLCFKHASLILVYPYALLALAAEIGSRNAALQLRDSSQEASLVKFYDEYKRLKLSIDPSAILYINAEANYVKIHYLENERVREFLLRNSMKSLETLADRHGLVRCHRSYYVNPRHIKVLSRNKEGVIIAEMIEDSLMRIPVSKQYYAHLSELL</sequence>
<organism evidence="3 4">
    <name type="scientific">Candidatus Cryptobacteroides merdipullorum</name>
    <dbReference type="NCBI Taxonomy" id="2840771"/>
    <lineage>
        <taxon>Bacteria</taxon>
        <taxon>Pseudomonadati</taxon>
        <taxon>Bacteroidota</taxon>
        <taxon>Bacteroidia</taxon>
        <taxon>Bacteroidales</taxon>
        <taxon>Candidatus Cryptobacteroides</taxon>
    </lineage>
</organism>
<feature type="domain" description="HTH LytTR-type" evidence="2">
    <location>
        <begin position="152"/>
        <end position="250"/>
    </location>
</feature>
<keyword evidence="1" id="KW-1133">Transmembrane helix</keyword>
<dbReference type="SMART" id="SM00850">
    <property type="entry name" value="LytTR"/>
    <property type="match status" value="1"/>
</dbReference>
<dbReference type="InterPro" id="IPR007492">
    <property type="entry name" value="LytTR_DNA-bd_dom"/>
</dbReference>
<dbReference type="PANTHER" id="PTHR37299:SF1">
    <property type="entry name" value="STAGE 0 SPORULATION PROTEIN A HOMOLOG"/>
    <property type="match status" value="1"/>
</dbReference>
<evidence type="ECO:0000313" key="3">
    <source>
        <dbReference type="EMBL" id="HIT46742.1"/>
    </source>
</evidence>
<comment type="caution">
    <text evidence="3">The sequence shown here is derived from an EMBL/GenBank/DDBJ whole genome shotgun (WGS) entry which is preliminary data.</text>
</comment>
<feature type="transmembrane region" description="Helical" evidence="1">
    <location>
        <begin position="28"/>
        <end position="50"/>
    </location>
</feature>
<evidence type="ECO:0000256" key="1">
    <source>
        <dbReference type="SAM" id="Phobius"/>
    </source>
</evidence>
<dbReference type="GO" id="GO:0003677">
    <property type="term" value="F:DNA binding"/>
    <property type="evidence" value="ECO:0007669"/>
    <property type="project" value="InterPro"/>
</dbReference>
<keyword evidence="1" id="KW-0472">Membrane</keyword>
<keyword evidence="1" id="KW-0812">Transmembrane</keyword>
<dbReference type="AlphaFoldDB" id="A0A9D1GPA9"/>
<dbReference type="PROSITE" id="PS50930">
    <property type="entry name" value="HTH_LYTTR"/>
    <property type="match status" value="1"/>
</dbReference>
<dbReference type="PANTHER" id="PTHR37299">
    <property type="entry name" value="TRANSCRIPTIONAL REGULATOR-RELATED"/>
    <property type="match status" value="1"/>
</dbReference>
<dbReference type="GO" id="GO:0000156">
    <property type="term" value="F:phosphorelay response regulator activity"/>
    <property type="evidence" value="ECO:0007669"/>
    <property type="project" value="InterPro"/>
</dbReference>
<dbReference type="Pfam" id="PF04397">
    <property type="entry name" value="LytTR"/>
    <property type="match status" value="1"/>
</dbReference>
<dbReference type="Gene3D" id="2.40.50.1020">
    <property type="entry name" value="LytTr DNA-binding domain"/>
    <property type="match status" value="1"/>
</dbReference>
<gene>
    <name evidence="3" type="ORF">IAC35_02660</name>
</gene>